<feature type="compositionally biased region" description="Basic and acidic residues" evidence="1">
    <location>
        <begin position="1"/>
        <end position="45"/>
    </location>
</feature>
<evidence type="ECO:0000313" key="3">
    <source>
        <dbReference type="Proteomes" id="UP001066276"/>
    </source>
</evidence>
<proteinExistence type="predicted"/>
<gene>
    <name evidence="2" type="ORF">NDU88_007000</name>
</gene>
<reference evidence="2" key="1">
    <citation type="journal article" date="2022" name="bioRxiv">
        <title>Sequencing and chromosome-scale assembly of the giantPleurodeles waltlgenome.</title>
        <authorList>
            <person name="Brown T."/>
            <person name="Elewa A."/>
            <person name="Iarovenko S."/>
            <person name="Subramanian E."/>
            <person name="Araus A.J."/>
            <person name="Petzold A."/>
            <person name="Susuki M."/>
            <person name="Suzuki K.-i.T."/>
            <person name="Hayashi T."/>
            <person name="Toyoda A."/>
            <person name="Oliveira C."/>
            <person name="Osipova E."/>
            <person name="Leigh N.D."/>
            <person name="Simon A."/>
            <person name="Yun M.H."/>
        </authorList>
    </citation>
    <scope>NUCLEOTIDE SEQUENCE</scope>
    <source>
        <strain evidence="2">20211129_DDA</strain>
        <tissue evidence="2">Liver</tissue>
    </source>
</reference>
<dbReference type="Proteomes" id="UP001066276">
    <property type="component" value="Chromosome 8"/>
</dbReference>
<organism evidence="2 3">
    <name type="scientific">Pleurodeles waltl</name>
    <name type="common">Iberian ribbed newt</name>
    <dbReference type="NCBI Taxonomy" id="8319"/>
    <lineage>
        <taxon>Eukaryota</taxon>
        <taxon>Metazoa</taxon>
        <taxon>Chordata</taxon>
        <taxon>Craniata</taxon>
        <taxon>Vertebrata</taxon>
        <taxon>Euteleostomi</taxon>
        <taxon>Amphibia</taxon>
        <taxon>Batrachia</taxon>
        <taxon>Caudata</taxon>
        <taxon>Salamandroidea</taxon>
        <taxon>Salamandridae</taxon>
        <taxon>Pleurodelinae</taxon>
        <taxon>Pleurodeles</taxon>
    </lineage>
</organism>
<dbReference type="EMBL" id="JANPWB010000012">
    <property type="protein sequence ID" value="KAJ1118813.1"/>
    <property type="molecule type" value="Genomic_DNA"/>
</dbReference>
<name>A0AAV7NZP4_PLEWA</name>
<dbReference type="AlphaFoldDB" id="A0AAV7NZP4"/>
<accession>A0AAV7NZP4</accession>
<evidence type="ECO:0000313" key="2">
    <source>
        <dbReference type="EMBL" id="KAJ1118813.1"/>
    </source>
</evidence>
<feature type="region of interest" description="Disordered" evidence="1">
    <location>
        <begin position="1"/>
        <end position="104"/>
    </location>
</feature>
<protein>
    <submittedName>
        <fullName evidence="2">Uncharacterized protein</fullName>
    </submittedName>
</protein>
<comment type="caution">
    <text evidence="2">The sequence shown here is derived from an EMBL/GenBank/DDBJ whole genome shotgun (WGS) entry which is preliminary data.</text>
</comment>
<sequence length="104" mass="11676">MGTWEFKEPGRAAERKDGGYAEEDRKCVNSEDRGRVGKVHQDPRAEGTPCTIYTPQVWYRRKDQDCRGPNQGRRKSAPGSRALTPATLQEKRAESGTGLWLGQV</sequence>
<keyword evidence="3" id="KW-1185">Reference proteome</keyword>
<evidence type="ECO:0000256" key="1">
    <source>
        <dbReference type="SAM" id="MobiDB-lite"/>
    </source>
</evidence>